<gene>
    <name evidence="1" type="ORF">HPB47_006722</name>
</gene>
<protein>
    <submittedName>
        <fullName evidence="1">Uncharacterized protein</fullName>
    </submittedName>
</protein>
<dbReference type="EMBL" id="JABSTQ010010989">
    <property type="protein sequence ID" value="KAG0416116.1"/>
    <property type="molecule type" value="Genomic_DNA"/>
</dbReference>
<proteinExistence type="predicted"/>
<evidence type="ECO:0000313" key="2">
    <source>
        <dbReference type="Proteomes" id="UP000805193"/>
    </source>
</evidence>
<keyword evidence="2" id="KW-1185">Reference proteome</keyword>
<accession>A0AC60PA30</accession>
<organism evidence="1 2">
    <name type="scientific">Ixodes persulcatus</name>
    <name type="common">Taiga tick</name>
    <dbReference type="NCBI Taxonomy" id="34615"/>
    <lineage>
        <taxon>Eukaryota</taxon>
        <taxon>Metazoa</taxon>
        <taxon>Ecdysozoa</taxon>
        <taxon>Arthropoda</taxon>
        <taxon>Chelicerata</taxon>
        <taxon>Arachnida</taxon>
        <taxon>Acari</taxon>
        <taxon>Parasitiformes</taxon>
        <taxon>Ixodida</taxon>
        <taxon>Ixodoidea</taxon>
        <taxon>Ixodidae</taxon>
        <taxon>Ixodinae</taxon>
        <taxon>Ixodes</taxon>
    </lineage>
</organism>
<comment type="caution">
    <text evidence="1">The sequence shown here is derived from an EMBL/GenBank/DDBJ whole genome shotgun (WGS) entry which is preliminary data.</text>
</comment>
<sequence length="250" mass="27287">MAKKDVQVQCGECLIWVSMSETRFESAEEAEAGDFLCRLCVLQARLDRMETKNTTIVTRIVELESQLKMERDERQALEERLRNVEGSRTETVALNDNGGQAEKQNDEARSATSVGDGDGDDDGSVGQSYAGALTQNSQKNRETNAVNQKGQLAGGSTGEGPSEEKRVLVVGSSNVDRLKAGLAWKVKEDERVTVQAYPGACIGKVMEQAKNHLWDSMDGQNLVVIHAGLNDVLQGREQTWGGKSKPGCRN</sequence>
<reference evidence="1 2" key="1">
    <citation type="journal article" date="2020" name="Cell">
        <title>Large-Scale Comparative Analyses of Tick Genomes Elucidate Their Genetic Diversity and Vector Capacities.</title>
        <authorList>
            <consortium name="Tick Genome and Microbiome Consortium (TIGMIC)"/>
            <person name="Jia N."/>
            <person name="Wang J."/>
            <person name="Shi W."/>
            <person name="Du L."/>
            <person name="Sun Y."/>
            <person name="Zhan W."/>
            <person name="Jiang J.F."/>
            <person name="Wang Q."/>
            <person name="Zhang B."/>
            <person name="Ji P."/>
            <person name="Bell-Sakyi L."/>
            <person name="Cui X.M."/>
            <person name="Yuan T.T."/>
            <person name="Jiang B.G."/>
            <person name="Yang W.F."/>
            <person name="Lam T.T."/>
            <person name="Chang Q.C."/>
            <person name="Ding S.J."/>
            <person name="Wang X.J."/>
            <person name="Zhu J.G."/>
            <person name="Ruan X.D."/>
            <person name="Zhao L."/>
            <person name="Wei J.T."/>
            <person name="Ye R.Z."/>
            <person name="Que T.C."/>
            <person name="Du C.H."/>
            <person name="Zhou Y.H."/>
            <person name="Cheng J.X."/>
            <person name="Dai P.F."/>
            <person name="Guo W.B."/>
            <person name="Han X.H."/>
            <person name="Huang E.J."/>
            <person name="Li L.F."/>
            <person name="Wei W."/>
            <person name="Gao Y.C."/>
            <person name="Liu J.Z."/>
            <person name="Shao H.Z."/>
            <person name="Wang X."/>
            <person name="Wang C.C."/>
            <person name="Yang T.C."/>
            <person name="Huo Q.B."/>
            <person name="Li W."/>
            <person name="Chen H.Y."/>
            <person name="Chen S.E."/>
            <person name="Zhou L.G."/>
            <person name="Ni X.B."/>
            <person name="Tian J.H."/>
            <person name="Sheng Y."/>
            <person name="Liu T."/>
            <person name="Pan Y.S."/>
            <person name="Xia L.Y."/>
            <person name="Li J."/>
            <person name="Zhao F."/>
            <person name="Cao W.C."/>
        </authorList>
    </citation>
    <scope>NUCLEOTIDE SEQUENCE [LARGE SCALE GENOMIC DNA]</scope>
    <source>
        <strain evidence="1">Iper-2018</strain>
    </source>
</reference>
<evidence type="ECO:0000313" key="1">
    <source>
        <dbReference type="EMBL" id="KAG0416116.1"/>
    </source>
</evidence>
<name>A0AC60PA30_IXOPE</name>
<dbReference type="Proteomes" id="UP000805193">
    <property type="component" value="Unassembled WGS sequence"/>
</dbReference>